<evidence type="ECO:0000313" key="2">
    <source>
        <dbReference type="Proteomes" id="UP000824890"/>
    </source>
</evidence>
<sequence length="101" mass="11503">ALGAFVNFTNCRVSKPNRRVNVTSISIDPYPLPLSRLTYFTITAETTGPTVIKLDFVNSGADDLRIKEYFGEIRMFEDTNIFQTMCVTFRYLWPMPRSGPA</sequence>
<dbReference type="Proteomes" id="UP000824890">
    <property type="component" value="Unassembled WGS sequence"/>
</dbReference>
<feature type="non-terminal residue" evidence="1">
    <location>
        <position position="1"/>
    </location>
</feature>
<dbReference type="EMBL" id="JAGKQM010000018">
    <property type="protein sequence ID" value="KAH0863530.1"/>
    <property type="molecule type" value="Genomic_DNA"/>
</dbReference>
<organism evidence="1 2">
    <name type="scientific">Brassica napus</name>
    <name type="common">Rape</name>
    <dbReference type="NCBI Taxonomy" id="3708"/>
    <lineage>
        <taxon>Eukaryota</taxon>
        <taxon>Viridiplantae</taxon>
        <taxon>Streptophyta</taxon>
        <taxon>Embryophyta</taxon>
        <taxon>Tracheophyta</taxon>
        <taxon>Spermatophyta</taxon>
        <taxon>Magnoliopsida</taxon>
        <taxon>eudicotyledons</taxon>
        <taxon>Gunneridae</taxon>
        <taxon>Pentapetalae</taxon>
        <taxon>rosids</taxon>
        <taxon>malvids</taxon>
        <taxon>Brassicales</taxon>
        <taxon>Brassicaceae</taxon>
        <taxon>Brassiceae</taxon>
        <taxon>Brassica</taxon>
    </lineage>
</organism>
<comment type="caution">
    <text evidence="1">The sequence shown here is derived from an EMBL/GenBank/DDBJ whole genome shotgun (WGS) entry which is preliminary data.</text>
</comment>
<accession>A0ABQ7Y5S8</accession>
<proteinExistence type="predicted"/>
<gene>
    <name evidence="1" type="ORF">HID58_080741</name>
</gene>
<name>A0ABQ7Y5S8_BRANA</name>
<evidence type="ECO:0000313" key="1">
    <source>
        <dbReference type="EMBL" id="KAH0863530.1"/>
    </source>
</evidence>
<reference evidence="1 2" key="1">
    <citation type="submission" date="2021-05" db="EMBL/GenBank/DDBJ databases">
        <title>Genome Assembly of Synthetic Allotetraploid Brassica napus Reveals Homoeologous Exchanges between Subgenomes.</title>
        <authorList>
            <person name="Davis J.T."/>
        </authorList>
    </citation>
    <scope>NUCLEOTIDE SEQUENCE [LARGE SCALE GENOMIC DNA]</scope>
    <source>
        <strain evidence="2">cv. Da-Ae</strain>
        <tissue evidence="1">Seedling</tissue>
    </source>
</reference>
<protein>
    <submittedName>
        <fullName evidence="1">Uncharacterized protein</fullName>
    </submittedName>
</protein>
<keyword evidence="2" id="KW-1185">Reference proteome</keyword>